<dbReference type="Pfam" id="PF14497">
    <property type="entry name" value="GST_C_3"/>
    <property type="match status" value="1"/>
</dbReference>
<dbReference type="InterPro" id="IPR050213">
    <property type="entry name" value="GST_superfamily"/>
</dbReference>
<evidence type="ECO:0000256" key="5">
    <source>
        <dbReference type="ARBA" id="ARBA00047960"/>
    </source>
</evidence>
<proteinExistence type="inferred from homology"/>
<evidence type="ECO:0000313" key="9">
    <source>
        <dbReference type="Proteomes" id="UP000708148"/>
    </source>
</evidence>
<accession>A0A8S1IR46</accession>
<dbReference type="InterPro" id="IPR036249">
    <property type="entry name" value="Thioredoxin-like_sf"/>
</dbReference>
<feature type="domain" description="GST N-terminal" evidence="6">
    <location>
        <begin position="3"/>
        <end position="81"/>
    </location>
</feature>
<dbReference type="SFLD" id="SFLDG00363">
    <property type="entry name" value="AMPS_(cytGST):_Alpha-__Mu-__Pi"/>
    <property type="match status" value="1"/>
</dbReference>
<dbReference type="SUPFAM" id="SSF52833">
    <property type="entry name" value="Thioredoxin-like"/>
    <property type="match status" value="1"/>
</dbReference>
<evidence type="ECO:0000256" key="3">
    <source>
        <dbReference type="ARBA" id="ARBA00012452"/>
    </source>
</evidence>
<evidence type="ECO:0000313" key="8">
    <source>
        <dbReference type="EMBL" id="CAD7696724.1"/>
    </source>
</evidence>
<evidence type="ECO:0000259" key="7">
    <source>
        <dbReference type="PROSITE" id="PS50405"/>
    </source>
</evidence>
<dbReference type="Pfam" id="PF02798">
    <property type="entry name" value="GST_N"/>
    <property type="match status" value="1"/>
</dbReference>
<dbReference type="OrthoDB" id="422574at2759"/>
<dbReference type="Gene3D" id="3.40.30.10">
    <property type="entry name" value="Glutaredoxin"/>
    <property type="match status" value="1"/>
</dbReference>
<keyword evidence="9" id="KW-1185">Reference proteome</keyword>
<dbReference type="InterPro" id="IPR004046">
    <property type="entry name" value="GST_C"/>
</dbReference>
<evidence type="ECO:0000256" key="4">
    <source>
        <dbReference type="ARBA" id="ARBA00022679"/>
    </source>
</evidence>
<evidence type="ECO:0000256" key="1">
    <source>
        <dbReference type="ARBA" id="ARBA00003701"/>
    </source>
</evidence>
<dbReference type="AlphaFoldDB" id="A0A8S1IR46"/>
<dbReference type="EMBL" id="CAJHUC010000532">
    <property type="protein sequence ID" value="CAD7696724.1"/>
    <property type="molecule type" value="Genomic_DNA"/>
</dbReference>
<dbReference type="InterPro" id="IPR040079">
    <property type="entry name" value="Glutathione_S-Trfase"/>
</dbReference>
<dbReference type="PROSITE" id="PS50405">
    <property type="entry name" value="GST_CTER"/>
    <property type="match status" value="1"/>
</dbReference>
<dbReference type="PANTHER" id="PTHR11571">
    <property type="entry name" value="GLUTATHIONE S-TRANSFERASE"/>
    <property type="match status" value="1"/>
</dbReference>
<comment type="function">
    <text evidence="1">Conjugation of reduced glutathione to a wide number of exogenous and endogenous hydrophobic electrophiles.</text>
</comment>
<feature type="domain" description="GST C-terminal" evidence="7">
    <location>
        <begin position="83"/>
        <end position="208"/>
    </location>
</feature>
<dbReference type="InterPro" id="IPR010987">
    <property type="entry name" value="Glutathione-S-Trfase_C-like"/>
</dbReference>
<dbReference type="PANTHER" id="PTHR11571:SF222">
    <property type="entry name" value="GLUTATHIONE TRANSFERASE"/>
    <property type="match status" value="1"/>
</dbReference>
<dbReference type="PROSITE" id="PS50404">
    <property type="entry name" value="GST_NTER"/>
    <property type="match status" value="1"/>
</dbReference>
<protein>
    <recommendedName>
        <fullName evidence="3">glutathione transferase</fullName>
        <ecNumber evidence="3">2.5.1.18</ecNumber>
    </recommendedName>
</protein>
<dbReference type="GO" id="GO:0006749">
    <property type="term" value="P:glutathione metabolic process"/>
    <property type="evidence" value="ECO:0007669"/>
    <property type="project" value="TreeGrafter"/>
</dbReference>
<dbReference type="Gene3D" id="1.20.1050.10">
    <property type="match status" value="1"/>
</dbReference>
<sequence length="208" mass="24068">MATKPVLHYFRIRGRGEPIRLALRVAGVAFEEENVTDRAVLKSDLDCFPFGQCPRYVDGDFDAVQSNAILRHIGRKHNLYGSTEQEATHIDMILDAVEDFRRQYTVLIYEKQLDEEAKSEYWTKRFDPSTSGERNGGAHMLYFSKFLKRYGGKFVVGSAVSIADVALFDLLEINIRLFQNHLGAMVFAARTCLRKTRMYFWFWLIHAQ</sequence>
<comment type="similarity">
    <text evidence="2">Belongs to the GST superfamily. Mu family.</text>
</comment>
<dbReference type="SUPFAM" id="SSF47616">
    <property type="entry name" value="GST C-terminal domain-like"/>
    <property type="match status" value="1"/>
</dbReference>
<reference evidence="8" key="1">
    <citation type="submission" date="2020-12" db="EMBL/GenBank/DDBJ databases">
        <authorList>
            <person name="Iha C."/>
        </authorList>
    </citation>
    <scope>NUCLEOTIDE SEQUENCE</scope>
</reference>
<dbReference type="GO" id="GO:0004364">
    <property type="term" value="F:glutathione transferase activity"/>
    <property type="evidence" value="ECO:0007669"/>
    <property type="project" value="UniProtKB-EC"/>
</dbReference>
<dbReference type="InterPro" id="IPR036282">
    <property type="entry name" value="Glutathione-S-Trfase_C_sf"/>
</dbReference>
<name>A0A8S1IR46_9CHLO</name>
<keyword evidence="4" id="KW-0808">Transferase</keyword>
<dbReference type="SFLD" id="SFLDS00019">
    <property type="entry name" value="Glutathione_Transferase_(cytos"/>
    <property type="match status" value="1"/>
</dbReference>
<dbReference type="InterPro" id="IPR004045">
    <property type="entry name" value="Glutathione_S-Trfase_N"/>
</dbReference>
<evidence type="ECO:0000256" key="2">
    <source>
        <dbReference type="ARBA" id="ARBA00005861"/>
    </source>
</evidence>
<organism evidence="8 9">
    <name type="scientific">Ostreobium quekettii</name>
    <dbReference type="NCBI Taxonomy" id="121088"/>
    <lineage>
        <taxon>Eukaryota</taxon>
        <taxon>Viridiplantae</taxon>
        <taxon>Chlorophyta</taxon>
        <taxon>core chlorophytes</taxon>
        <taxon>Ulvophyceae</taxon>
        <taxon>TCBD clade</taxon>
        <taxon>Bryopsidales</taxon>
        <taxon>Ostreobineae</taxon>
        <taxon>Ostreobiaceae</taxon>
        <taxon>Ostreobium</taxon>
    </lineage>
</organism>
<dbReference type="EC" id="2.5.1.18" evidence="3"/>
<comment type="catalytic activity">
    <reaction evidence="5">
        <text>RX + glutathione = an S-substituted glutathione + a halide anion + H(+)</text>
        <dbReference type="Rhea" id="RHEA:16437"/>
        <dbReference type="ChEBI" id="CHEBI:15378"/>
        <dbReference type="ChEBI" id="CHEBI:16042"/>
        <dbReference type="ChEBI" id="CHEBI:17792"/>
        <dbReference type="ChEBI" id="CHEBI:57925"/>
        <dbReference type="ChEBI" id="CHEBI:90779"/>
        <dbReference type="EC" id="2.5.1.18"/>
    </reaction>
</comment>
<dbReference type="Proteomes" id="UP000708148">
    <property type="component" value="Unassembled WGS sequence"/>
</dbReference>
<gene>
    <name evidence="8" type="ORF">OSTQU699_LOCUS2084</name>
</gene>
<evidence type="ECO:0000259" key="6">
    <source>
        <dbReference type="PROSITE" id="PS50404"/>
    </source>
</evidence>
<comment type="caution">
    <text evidence="8">The sequence shown here is derived from an EMBL/GenBank/DDBJ whole genome shotgun (WGS) entry which is preliminary data.</text>
</comment>